<protein>
    <submittedName>
        <fullName evidence="1">Uncharacterized protein</fullName>
    </submittedName>
</protein>
<keyword evidence="2" id="KW-1185">Reference proteome</keyword>
<gene>
    <name evidence="1" type="ORF">EVAR_68795_1</name>
</gene>
<evidence type="ECO:0000313" key="1">
    <source>
        <dbReference type="EMBL" id="GBP91940.1"/>
    </source>
</evidence>
<proteinExistence type="predicted"/>
<dbReference type="AlphaFoldDB" id="A0A4C1ZV98"/>
<comment type="caution">
    <text evidence="1">The sequence shown here is derived from an EMBL/GenBank/DDBJ whole genome shotgun (WGS) entry which is preliminary data.</text>
</comment>
<sequence length="229" mass="26422">MSPRHSDDHNAMNFYERSRLPVGGARRVSARGQTTANRCNAKDTSQDALQKKTGNRAHVLGFRIFREKDESIIWICDFWICEMSEKHRYENSDVKERCGLKDVATEIENGMLRWFSHLKRMNVFDILYILSNQYSILWIDIFSGGADSKISAFARGSNRVDNQLRSFIPIDHGDNVPDFGPALDSDAGSELTPVLLSIRFRRNYPRGIYTFTPKTYCRYLFCYGTWALP</sequence>
<evidence type="ECO:0000313" key="2">
    <source>
        <dbReference type="Proteomes" id="UP000299102"/>
    </source>
</evidence>
<dbReference type="Proteomes" id="UP000299102">
    <property type="component" value="Unassembled WGS sequence"/>
</dbReference>
<dbReference type="EMBL" id="BGZK01002225">
    <property type="protein sequence ID" value="GBP91940.1"/>
    <property type="molecule type" value="Genomic_DNA"/>
</dbReference>
<name>A0A4C1ZV98_EUMVA</name>
<reference evidence="1 2" key="1">
    <citation type="journal article" date="2019" name="Commun. Biol.">
        <title>The bagworm genome reveals a unique fibroin gene that provides high tensile strength.</title>
        <authorList>
            <person name="Kono N."/>
            <person name="Nakamura H."/>
            <person name="Ohtoshi R."/>
            <person name="Tomita M."/>
            <person name="Numata K."/>
            <person name="Arakawa K."/>
        </authorList>
    </citation>
    <scope>NUCLEOTIDE SEQUENCE [LARGE SCALE GENOMIC DNA]</scope>
</reference>
<accession>A0A4C1ZV98</accession>
<dbReference type="OrthoDB" id="425681at2759"/>
<organism evidence="1 2">
    <name type="scientific">Eumeta variegata</name>
    <name type="common">Bagworm moth</name>
    <name type="synonym">Eumeta japonica</name>
    <dbReference type="NCBI Taxonomy" id="151549"/>
    <lineage>
        <taxon>Eukaryota</taxon>
        <taxon>Metazoa</taxon>
        <taxon>Ecdysozoa</taxon>
        <taxon>Arthropoda</taxon>
        <taxon>Hexapoda</taxon>
        <taxon>Insecta</taxon>
        <taxon>Pterygota</taxon>
        <taxon>Neoptera</taxon>
        <taxon>Endopterygota</taxon>
        <taxon>Lepidoptera</taxon>
        <taxon>Glossata</taxon>
        <taxon>Ditrysia</taxon>
        <taxon>Tineoidea</taxon>
        <taxon>Psychidae</taxon>
        <taxon>Oiketicinae</taxon>
        <taxon>Eumeta</taxon>
    </lineage>
</organism>